<evidence type="ECO:0000313" key="7">
    <source>
        <dbReference type="Proteomes" id="UP000230066"/>
    </source>
</evidence>
<keyword evidence="7" id="KW-1185">Reference proteome</keyword>
<dbReference type="InterPro" id="IPR000742">
    <property type="entry name" value="EGF"/>
</dbReference>
<feature type="region of interest" description="Disordered" evidence="2">
    <location>
        <begin position="703"/>
        <end position="729"/>
    </location>
</feature>
<dbReference type="EMBL" id="JXXN02001963">
    <property type="protein sequence ID" value="THD23755.1"/>
    <property type="molecule type" value="Genomic_DNA"/>
</dbReference>
<gene>
    <name evidence="6" type="ORF">D915_005657</name>
</gene>
<feature type="signal peptide" evidence="4">
    <location>
        <begin position="1"/>
        <end position="39"/>
    </location>
</feature>
<dbReference type="InterPro" id="IPR036383">
    <property type="entry name" value="TSP1_rpt_sf"/>
</dbReference>
<feature type="disulfide bond" evidence="1">
    <location>
        <begin position="576"/>
        <end position="585"/>
    </location>
</feature>
<proteinExistence type="predicted"/>
<dbReference type="AlphaFoldDB" id="A0A4E0RAN6"/>
<accession>A0A4E0RAN6</accession>
<feature type="chain" id="PRO_5020035509" description="EGF-like domain-containing protein" evidence="4">
    <location>
        <begin position="40"/>
        <end position="729"/>
    </location>
</feature>
<dbReference type="SMART" id="SM00181">
    <property type="entry name" value="EGF"/>
    <property type="match status" value="4"/>
</dbReference>
<keyword evidence="1" id="KW-1015">Disulfide bond</keyword>
<evidence type="ECO:0000256" key="1">
    <source>
        <dbReference type="PROSITE-ProRule" id="PRU00076"/>
    </source>
</evidence>
<organism evidence="6 7">
    <name type="scientific">Fasciola hepatica</name>
    <name type="common">Liver fluke</name>
    <dbReference type="NCBI Taxonomy" id="6192"/>
    <lineage>
        <taxon>Eukaryota</taxon>
        <taxon>Metazoa</taxon>
        <taxon>Spiralia</taxon>
        <taxon>Lophotrochozoa</taxon>
        <taxon>Platyhelminthes</taxon>
        <taxon>Trematoda</taxon>
        <taxon>Digenea</taxon>
        <taxon>Plagiorchiida</taxon>
        <taxon>Echinostomata</taxon>
        <taxon>Echinostomatoidea</taxon>
        <taxon>Fasciolidae</taxon>
        <taxon>Fasciola</taxon>
    </lineage>
</organism>
<dbReference type="PROSITE" id="PS01186">
    <property type="entry name" value="EGF_2"/>
    <property type="match status" value="2"/>
</dbReference>
<evidence type="ECO:0000259" key="5">
    <source>
        <dbReference type="PROSITE" id="PS50026"/>
    </source>
</evidence>
<feature type="region of interest" description="Disordered" evidence="2">
    <location>
        <begin position="82"/>
        <end position="185"/>
    </location>
</feature>
<reference evidence="6" key="1">
    <citation type="submission" date="2019-03" db="EMBL/GenBank/DDBJ databases">
        <title>Improved annotation for the trematode Fasciola hepatica.</title>
        <authorList>
            <person name="Choi Y.-J."/>
            <person name="Martin J."/>
            <person name="Mitreva M."/>
        </authorList>
    </citation>
    <scope>NUCLEOTIDE SEQUENCE [LARGE SCALE GENOMIC DNA]</scope>
</reference>
<evidence type="ECO:0000313" key="6">
    <source>
        <dbReference type="EMBL" id="THD23755.1"/>
    </source>
</evidence>
<keyword evidence="3" id="KW-0812">Transmembrane</keyword>
<dbReference type="PANTHER" id="PTHR24033:SF224">
    <property type="entry name" value="C-TYPE LECTIN"/>
    <property type="match status" value="1"/>
</dbReference>
<keyword evidence="4" id="KW-0732">Signal</keyword>
<comment type="caution">
    <text evidence="1">Lacks conserved residue(s) required for the propagation of feature annotation.</text>
</comment>
<evidence type="ECO:0000256" key="3">
    <source>
        <dbReference type="SAM" id="Phobius"/>
    </source>
</evidence>
<dbReference type="InterPro" id="IPR000884">
    <property type="entry name" value="TSP1_rpt"/>
</dbReference>
<dbReference type="InterPro" id="IPR051830">
    <property type="entry name" value="NOTCH_homolog"/>
</dbReference>
<evidence type="ECO:0000256" key="4">
    <source>
        <dbReference type="SAM" id="SignalP"/>
    </source>
</evidence>
<dbReference type="PROSITE" id="PS50092">
    <property type="entry name" value="TSP1"/>
    <property type="match status" value="1"/>
</dbReference>
<feature type="domain" description="EGF-like" evidence="5">
    <location>
        <begin position="439"/>
        <end position="478"/>
    </location>
</feature>
<evidence type="ECO:0000256" key="2">
    <source>
        <dbReference type="SAM" id="MobiDB-lite"/>
    </source>
</evidence>
<feature type="domain" description="EGF-like" evidence="5">
    <location>
        <begin position="549"/>
        <end position="586"/>
    </location>
</feature>
<name>A0A4E0RAN6_FASHE</name>
<dbReference type="PROSITE" id="PS00022">
    <property type="entry name" value="EGF_1"/>
    <property type="match status" value="2"/>
</dbReference>
<keyword evidence="3" id="KW-1133">Transmembrane helix</keyword>
<dbReference type="Gene3D" id="2.10.25.10">
    <property type="entry name" value="Laminin"/>
    <property type="match status" value="1"/>
</dbReference>
<keyword evidence="1" id="KW-0245">EGF-like domain</keyword>
<comment type="caution">
    <text evidence="6">The sequence shown here is derived from an EMBL/GenBank/DDBJ whole genome shotgun (WGS) entry which is preliminary data.</text>
</comment>
<feature type="disulfide bond" evidence="1">
    <location>
        <begin position="468"/>
        <end position="477"/>
    </location>
</feature>
<feature type="compositionally biased region" description="Polar residues" evidence="2">
    <location>
        <begin position="82"/>
        <end position="103"/>
    </location>
</feature>
<feature type="disulfide bond" evidence="1">
    <location>
        <begin position="553"/>
        <end position="563"/>
    </location>
</feature>
<dbReference type="Gene3D" id="2.20.100.10">
    <property type="entry name" value="Thrombospondin type-1 (TSP1) repeat"/>
    <property type="match status" value="1"/>
</dbReference>
<keyword evidence="3" id="KW-0472">Membrane</keyword>
<dbReference type="Proteomes" id="UP000230066">
    <property type="component" value="Unassembled WGS sequence"/>
</dbReference>
<feature type="compositionally biased region" description="Polar residues" evidence="2">
    <location>
        <begin position="703"/>
        <end position="714"/>
    </location>
</feature>
<dbReference type="SUPFAM" id="SSF57196">
    <property type="entry name" value="EGF/Laminin"/>
    <property type="match status" value="1"/>
</dbReference>
<protein>
    <recommendedName>
        <fullName evidence="5">EGF-like domain-containing protein</fullName>
    </recommendedName>
</protein>
<dbReference type="Pfam" id="PF00090">
    <property type="entry name" value="TSP_1"/>
    <property type="match status" value="1"/>
</dbReference>
<feature type="transmembrane region" description="Helical" evidence="3">
    <location>
        <begin position="661"/>
        <end position="683"/>
    </location>
</feature>
<sequence length="729" mass="81462">MVHYIYATRAETFCLNCRTLRMCRPFILFTCVLLLSTRADEVRRSEEMAYAEVKREEGTKQTKDLQDKLNILSTQVNHGQAKSLIRSAQSNDAQASEVENTAQEGAKTTAGENAAQALGEKKPAQEGGGEAPAGENSTQASEEKKLAEEGGGQTPVGENATQASEEENPAQEGGGQTTAGENATQEHSVLKGDIDATNMDEGSEDSIDGTAFWMSDDELRGQKAFIRREEQWRPYAFRSFDHMDNPTLRDYKYGFPPGIYGSSLIPLTLWYHLWGMKKDDEMFLQPKNLILLNIDYVKMISSCSERTNPRCSWHYFLSLLHPLGFHKKLLQFLVPSFDNLHKSEYYPVPVVQGACYPFTSIDQISLIYIYHICHFYQGEDDKNLELLHLCPNPCLKRPCKLIERAVDGSCVSYGFHKNDYRCTCEEGFEWEDSTLLCSIVDNCNKICNQTTTSSCIVNRTAATAICQCKDGYMGFDCSQPYDACVLGSAPDARGLNVGPIIPSGYDACGTTLDAHNLCFNVAKANTYKCVCSPAYVRDISVPYDNCLKPLDSCDKRICVHGQCVTAPDLLKSVCDCDDGYTGSKCDQPTGTWSTWTEWSACEPICGPASHRRRLRMCLSEHEEDCIGPVEEVRRCASGIGCVQDIPVEEETWLDFMEWTNYAMMITLGYIGVLAIFLSILGLCRKYKAKPLDAESRSKTSMGQVSYTFRSSRQSADQKLRKSTDTLPYR</sequence>
<dbReference type="PROSITE" id="PS50026">
    <property type="entry name" value="EGF_3"/>
    <property type="match status" value="2"/>
</dbReference>
<dbReference type="PANTHER" id="PTHR24033">
    <property type="entry name" value="EGF-LIKE DOMAIN-CONTAINING PROTEIN"/>
    <property type="match status" value="1"/>
</dbReference>
<dbReference type="SUPFAM" id="SSF82895">
    <property type="entry name" value="TSP-1 type 1 repeat"/>
    <property type="match status" value="1"/>
</dbReference>